<organism evidence="2 3">
    <name type="scientific">Collimonas pratensis</name>
    <dbReference type="NCBI Taxonomy" id="279113"/>
    <lineage>
        <taxon>Bacteria</taxon>
        <taxon>Pseudomonadati</taxon>
        <taxon>Pseudomonadota</taxon>
        <taxon>Betaproteobacteria</taxon>
        <taxon>Burkholderiales</taxon>
        <taxon>Oxalobacteraceae</taxon>
        <taxon>Collimonas</taxon>
    </lineage>
</organism>
<evidence type="ECO:0000313" key="2">
    <source>
        <dbReference type="EMBL" id="AMP04574.1"/>
    </source>
</evidence>
<dbReference type="PATRIC" id="fig|279113.9.peg.2192"/>
<name>A0A127Q3G1_9BURK</name>
<dbReference type="STRING" id="279113.CPter91_2208"/>
<evidence type="ECO:0000313" key="3">
    <source>
        <dbReference type="Proteomes" id="UP000074561"/>
    </source>
</evidence>
<protein>
    <submittedName>
        <fullName evidence="2">Uncharacterized protein</fullName>
    </submittedName>
</protein>
<dbReference type="Proteomes" id="UP000074561">
    <property type="component" value="Chromosome"/>
</dbReference>
<dbReference type="RefSeq" id="WP_061939891.1">
    <property type="nucleotide sequence ID" value="NZ_CP013234.1"/>
</dbReference>
<dbReference type="EMBL" id="CP013234">
    <property type="protein sequence ID" value="AMP04574.1"/>
    <property type="molecule type" value="Genomic_DNA"/>
</dbReference>
<reference evidence="2 3" key="1">
    <citation type="submission" date="2015-11" db="EMBL/GenBank/DDBJ databases">
        <title>Exploring the genomic traits of fungus-feeding bacterial genus Collimonas.</title>
        <authorList>
            <person name="Song C."/>
            <person name="Schmidt R."/>
            <person name="de Jager V."/>
            <person name="Krzyzanowska D."/>
            <person name="Jongedijk E."/>
            <person name="Cankar K."/>
            <person name="Beekwilder J."/>
            <person name="van Veen A."/>
            <person name="de Boer W."/>
            <person name="van Veen J.A."/>
            <person name="Garbeva P."/>
        </authorList>
    </citation>
    <scope>NUCLEOTIDE SEQUENCE [LARGE SCALE GENOMIC DNA]</scope>
    <source>
        <strain evidence="2 3">Ter91</strain>
    </source>
</reference>
<accession>A0A127Q3G1</accession>
<evidence type="ECO:0000256" key="1">
    <source>
        <dbReference type="SAM" id="MobiDB-lite"/>
    </source>
</evidence>
<dbReference type="KEGG" id="cpra:CPter91_2208"/>
<sequence length="62" mass="6521">MLEFLLFVIGACGVAISIFANIAIGQCGDTADAERAPEADKPKQRLLFGKPGRNDAEVVADS</sequence>
<dbReference type="AlphaFoldDB" id="A0A127Q3G1"/>
<feature type="compositionally biased region" description="Basic and acidic residues" evidence="1">
    <location>
        <begin position="33"/>
        <end position="43"/>
    </location>
</feature>
<gene>
    <name evidence="2" type="ORF">CPter91_2208</name>
</gene>
<proteinExistence type="predicted"/>
<feature type="region of interest" description="Disordered" evidence="1">
    <location>
        <begin position="33"/>
        <end position="62"/>
    </location>
</feature>